<dbReference type="EMBL" id="CM039434">
    <property type="protein sequence ID" value="KAI4322622.1"/>
    <property type="molecule type" value="Genomic_DNA"/>
</dbReference>
<name>A0ACB9MG73_BAUVA</name>
<evidence type="ECO:0000313" key="1">
    <source>
        <dbReference type="EMBL" id="KAI4322622.1"/>
    </source>
</evidence>
<accession>A0ACB9MG73</accession>
<gene>
    <name evidence="1" type="ORF">L6164_022298</name>
</gene>
<organism evidence="1 2">
    <name type="scientific">Bauhinia variegata</name>
    <name type="common">Purple orchid tree</name>
    <name type="synonym">Phanera variegata</name>
    <dbReference type="NCBI Taxonomy" id="167791"/>
    <lineage>
        <taxon>Eukaryota</taxon>
        <taxon>Viridiplantae</taxon>
        <taxon>Streptophyta</taxon>
        <taxon>Embryophyta</taxon>
        <taxon>Tracheophyta</taxon>
        <taxon>Spermatophyta</taxon>
        <taxon>Magnoliopsida</taxon>
        <taxon>eudicotyledons</taxon>
        <taxon>Gunneridae</taxon>
        <taxon>Pentapetalae</taxon>
        <taxon>rosids</taxon>
        <taxon>fabids</taxon>
        <taxon>Fabales</taxon>
        <taxon>Fabaceae</taxon>
        <taxon>Cercidoideae</taxon>
        <taxon>Cercideae</taxon>
        <taxon>Bauhiniinae</taxon>
        <taxon>Bauhinia</taxon>
    </lineage>
</organism>
<proteinExistence type="predicted"/>
<keyword evidence="2" id="KW-1185">Reference proteome</keyword>
<sequence length="613" mass="67600">MANDKDSVVSAQSPKLRRGRNREVSSRFQSLTSATSLETGIAPSAEAISPIRRKNGSPSTDTRKHRSLDDPCFIRGPQLWPSASSVASSVKTNAGTLADHLGDDRFRDYLDRKTNEKSAKDSSIFSLSRQRSGRELPRSENDQDNSKENHRPIIGGSMRHMGKLGFTGKSSPSSSSLSVKPDSNDSGIAPGRLSVDENALHRKSFSSRRNPLTGSVDSESGYTDASSSMGFSSPATGRDLVSTRKLGIEVPSKYMSDVSTASRRLSMDTTAPKSLSSDNSSMLKKFTIKNAIKRANSLTGYKSSKSQWALSPGRSASPPMSVESKEKPTSFSSLKPPTSPSKAKVVEKILNIGFDFFKSKKTSMISTPTGSGNLDALHRLRLLDNRLIQWRYANARAEAINKSTSNQAESNSLCAFDGIHKLRYSVRQKKLQYEKEKLQMKLNFILYSQIKLLEAWGNLERQHVSAITVTKECLHSVVCRVPLIEGAKVDIPSASIALRHASELAASITSILTSFSSSVCSNYHMRFTLFSSNEALTLNLEIACQQANKTAALISELALVVTQEKLLLEEFNDLFHIFSVLEIQERSLKCSLIQFDHWQQQYQQQQLLPEISS</sequence>
<evidence type="ECO:0000313" key="2">
    <source>
        <dbReference type="Proteomes" id="UP000828941"/>
    </source>
</evidence>
<protein>
    <submittedName>
        <fullName evidence="1">Uncharacterized protein</fullName>
    </submittedName>
</protein>
<dbReference type="Proteomes" id="UP000828941">
    <property type="component" value="Chromosome 9"/>
</dbReference>
<reference evidence="1 2" key="1">
    <citation type="journal article" date="2022" name="DNA Res.">
        <title>Chromosomal-level genome assembly of the orchid tree Bauhinia variegata (Leguminosae; Cercidoideae) supports the allotetraploid origin hypothesis of Bauhinia.</title>
        <authorList>
            <person name="Zhong Y."/>
            <person name="Chen Y."/>
            <person name="Zheng D."/>
            <person name="Pang J."/>
            <person name="Liu Y."/>
            <person name="Luo S."/>
            <person name="Meng S."/>
            <person name="Qian L."/>
            <person name="Wei D."/>
            <person name="Dai S."/>
            <person name="Zhou R."/>
        </authorList>
    </citation>
    <scope>NUCLEOTIDE SEQUENCE [LARGE SCALE GENOMIC DNA]</scope>
    <source>
        <strain evidence="1">BV-YZ2020</strain>
    </source>
</reference>
<comment type="caution">
    <text evidence="1">The sequence shown here is derived from an EMBL/GenBank/DDBJ whole genome shotgun (WGS) entry which is preliminary data.</text>
</comment>